<protein>
    <recommendedName>
        <fullName evidence="3">Cyclin-dependent kinase 2-interacting protein</fullName>
    </recommendedName>
</protein>
<name>E9G2R9_DAPPU</name>
<dbReference type="Proteomes" id="UP000000305">
    <property type="component" value="Unassembled WGS sequence"/>
</dbReference>
<dbReference type="PhylomeDB" id="E9G2R9"/>
<evidence type="ECO:0008006" key="3">
    <source>
        <dbReference type="Google" id="ProtNLM"/>
    </source>
</evidence>
<dbReference type="KEGG" id="dpx:DAPPUDRAFT_222074"/>
<dbReference type="PANTHER" id="PTHR15827:SF2">
    <property type="entry name" value="CYCLIN-DEPENDENT KINASE 2-INTERACTING PROTEIN"/>
    <property type="match status" value="1"/>
</dbReference>
<dbReference type="EMBL" id="GL732530">
    <property type="protein sequence ID" value="EFX86464.1"/>
    <property type="molecule type" value="Genomic_DNA"/>
</dbReference>
<dbReference type="PRINTS" id="PR02040">
    <property type="entry name" value="CDK2IP"/>
</dbReference>
<accession>E9G2R9</accession>
<organism evidence="1 2">
    <name type="scientific">Daphnia pulex</name>
    <name type="common">Water flea</name>
    <dbReference type="NCBI Taxonomy" id="6669"/>
    <lineage>
        <taxon>Eukaryota</taxon>
        <taxon>Metazoa</taxon>
        <taxon>Ecdysozoa</taxon>
        <taxon>Arthropoda</taxon>
        <taxon>Crustacea</taxon>
        <taxon>Branchiopoda</taxon>
        <taxon>Diplostraca</taxon>
        <taxon>Cladocera</taxon>
        <taxon>Anomopoda</taxon>
        <taxon>Daphniidae</taxon>
        <taxon>Daphnia</taxon>
    </lineage>
</organism>
<dbReference type="OrthoDB" id="17066at2759"/>
<keyword evidence="2" id="KW-1185">Reference proteome</keyword>
<dbReference type="AlphaFoldDB" id="E9G2R9"/>
<dbReference type="STRING" id="6669.E9G2R9"/>
<reference evidence="1 2" key="1">
    <citation type="journal article" date="2011" name="Science">
        <title>The ecoresponsive genome of Daphnia pulex.</title>
        <authorList>
            <person name="Colbourne J.K."/>
            <person name="Pfrender M.E."/>
            <person name="Gilbert D."/>
            <person name="Thomas W.K."/>
            <person name="Tucker A."/>
            <person name="Oakley T.H."/>
            <person name="Tokishita S."/>
            <person name="Aerts A."/>
            <person name="Arnold G.J."/>
            <person name="Basu M.K."/>
            <person name="Bauer D.J."/>
            <person name="Caceres C.E."/>
            <person name="Carmel L."/>
            <person name="Casola C."/>
            <person name="Choi J.H."/>
            <person name="Detter J.C."/>
            <person name="Dong Q."/>
            <person name="Dusheyko S."/>
            <person name="Eads B.D."/>
            <person name="Frohlich T."/>
            <person name="Geiler-Samerotte K.A."/>
            <person name="Gerlach D."/>
            <person name="Hatcher P."/>
            <person name="Jogdeo S."/>
            <person name="Krijgsveld J."/>
            <person name="Kriventseva E.V."/>
            <person name="Kultz D."/>
            <person name="Laforsch C."/>
            <person name="Lindquist E."/>
            <person name="Lopez J."/>
            <person name="Manak J.R."/>
            <person name="Muller J."/>
            <person name="Pangilinan J."/>
            <person name="Patwardhan R.P."/>
            <person name="Pitluck S."/>
            <person name="Pritham E.J."/>
            <person name="Rechtsteiner A."/>
            <person name="Rho M."/>
            <person name="Rogozin I.B."/>
            <person name="Sakarya O."/>
            <person name="Salamov A."/>
            <person name="Schaack S."/>
            <person name="Shapiro H."/>
            <person name="Shiga Y."/>
            <person name="Skalitzky C."/>
            <person name="Smith Z."/>
            <person name="Souvorov A."/>
            <person name="Sung W."/>
            <person name="Tang Z."/>
            <person name="Tsuchiya D."/>
            <person name="Tu H."/>
            <person name="Vos H."/>
            <person name="Wang M."/>
            <person name="Wolf Y.I."/>
            <person name="Yamagata H."/>
            <person name="Yamada T."/>
            <person name="Ye Y."/>
            <person name="Shaw J.R."/>
            <person name="Andrews J."/>
            <person name="Crease T.J."/>
            <person name="Tang H."/>
            <person name="Lucas S.M."/>
            <person name="Robertson H.M."/>
            <person name="Bork P."/>
            <person name="Koonin E.V."/>
            <person name="Zdobnov E.M."/>
            <person name="Grigoriev I.V."/>
            <person name="Lynch M."/>
            <person name="Boore J.L."/>
        </authorList>
    </citation>
    <scope>NUCLEOTIDE SEQUENCE [LARGE SCALE GENOMIC DNA]</scope>
</reference>
<sequence length="217" mass="24678">MLCTYAWYANKIFPVHPCLNIFYFAVSNSPSPVKKSGNAQRAFELAGELYSLVQQWYLLISTGRNIINNILHLKAVSWNNPELFVSNNELESQCDLLGSVVCEMEMLPKQLEKIRDQYVALEKLGELQQKMGSSTSDSSTFVLFLTWSTSKFVAVVSLIKDAFAKELQVKKCIAENVAHCQQKQMLDLHKISWVHQVYVTPDVKLQLESLLVETGQR</sequence>
<dbReference type="PANTHER" id="PTHR15827">
    <property type="entry name" value="CYCLIN-DEPENDENT KINASE 2-INTERACTING PROTEIN"/>
    <property type="match status" value="1"/>
</dbReference>
<gene>
    <name evidence="1" type="ORF">DAPPUDRAFT_222074</name>
</gene>
<dbReference type="eggNOG" id="ENOG502S092">
    <property type="taxonomic scope" value="Eukaryota"/>
</dbReference>
<dbReference type="InParanoid" id="E9G2R9"/>
<dbReference type="InterPro" id="IPR023250">
    <property type="entry name" value="Cyclin-dep_Kinase_2_interact"/>
</dbReference>
<dbReference type="HOGENOM" id="CLU_1273408_0_0_1"/>
<proteinExistence type="predicted"/>
<evidence type="ECO:0000313" key="2">
    <source>
        <dbReference type="Proteomes" id="UP000000305"/>
    </source>
</evidence>
<evidence type="ECO:0000313" key="1">
    <source>
        <dbReference type="EMBL" id="EFX86464.1"/>
    </source>
</evidence>